<reference evidence="2" key="1">
    <citation type="journal article" date="2020" name="Nature">
        <title>Giant virus diversity and host interactions through global metagenomics.</title>
        <authorList>
            <person name="Schulz F."/>
            <person name="Roux S."/>
            <person name="Paez-Espino D."/>
            <person name="Jungbluth S."/>
            <person name="Walsh D.A."/>
            <person name="Denef V.J."/>
            <person name="McMahon K.D."/>
            <person name="Konstantinidis K.T."/>
            <person name="Eloe-Fadrosh E.A."/>
            <person name="Kyrpides N.C."/>
            <person name="Woyke T."/>
        </authorList>
    </citation>
    <scope>NUCLEOTIDE SEQUENCE</scope>
    <source>
        <strain evidence="2">GVMAG-M-3300021375-17</strain>
    </source>
</reference>
<accession>A0A6C0CM40</accession>
<sequence>MGKTLKKRNRLNNNTRRCNNSVSKSNSIVCRLNPVSFEKIQTEFKQLQSLSCTQLKNISSRKTLGNNIVDFFTLKERLHTKGHQNVSFYDFWKNRNDYKNKPYVKKMLEFYENRNIDEIRKYKYIYNLYFSSIAIFKPLVSMDIYCRTKANRVLDFTMGWGGRLIGACARNLEAYYGIDKNHHLEKPYSNMKKVIQDLDNVNTEIHLSFQDALDVDYSKMNYDTVLTSPPYYDIEVYRSNKNTLYKTKEEWNIKFYKPLFQKTFTHLREGGHYCLNIPEEIYKDCCIPILGKCSFKILLKKEDRQIESKKKRYKEYIYVWEKS</sequence>
<feature type="transmembrane region" description="Helical" evidence="1">
    <location>
        <begin position="124"/>
        <end position="145"/>
    </location>
</feature>
<dbReference type="EMBL" id="MN739451">
    <property type="protein sequence ID" value="QHT05212.1"/>
    <property type="molecule type" value="Genomic_DNA"/>
</dbReference>
<dbReference type="InterPro" id="IPR029063">
    <property type="entry name" value="SAM-dependent_MTases_sf"/>
</dbReference>
<dbReference type="SUPFAM" id="SSF53335">
    <property type="entry name" value="S-adenosyl-L-methionine-dependent methyltransferases"/>
    <property type="match status" value="1"/>
</dbReference>
<dbReference type="Gene3D" id="3.40.50.150">
    <property type="entry name" value="Vaccinia Virus protein VP39"/>
    <property type="match status" value="1"/>
</dbReference>
<dbReference type="AlphaFoldDB" id="A0A6C0CM40"/>
<keyword evidence="1" id="KW-1133">Transmembrane helix</keyword>
<proteinExistence type="predicted"/>
<protein>
    <submittedName>
        <fullName evidence="2">Uncharacterized protein</fullName>
    </submittedName>
</protein>
<organism evidence="2">
    <name type="scientific">viral metagenome</name>
    <dbReference type="NCBI Taxonomy" id="1070528"/>
    <lineage>
        <taxon>unclassified sequences</taxon>
        <taxon>metagenomes</taxon>
        <taxon>organismal metagenomes</taxon>
    </lineage>
</organism>
<evidence type="ECO:0000256" key="1">
    <source>
        <dbReference type="SAM" id="Phobius"/>
    </source>
</evidence>
<evidence type="ECO:0000313" key="2">
    <source>
        <dbReference type="EMBL" id="QHT05212.1"/>
    </source>
</evidence>
<keyword evidence="1" id="KW-0472">Membrane</keyword>
<name>A0A6C0CM40_9ZZZZ</name>
<keyword evidence="1" id="KW-0812">Transmembrane</keyword>